<sequence length="61" mass="6806">MRQELIKKCSTYVEKKALQSLVSKISGIAGIVGGILFPDSLNEGEDEMIKQLYCNKCENKI</sequence>
<accession>A0A0W8FR88</accession>
<dbReference type="AlphaFoldDB" id="A0A0W8FR88"/>
<keyword evidence="1" id="KW-0472">Membrane</keyword>
<keyword evidence="1" id="KW-1133">Transmembrane helix</keyword>
<evidence type="ECO:0000256" key="1">
    <source>
        <dbReference type="SAM" id="Phobius"/>
    </source>
</evidence>
<feature type="transmembrane region" description="Helical" evidence="1">
    <location>
        <begin position="21"/>
        <end position="38"/>
    </location>
</feature>
<dbReference type="EMBL" id="LNQE01000911">
    <property type="protein sequence ID" value="KUG23355.1"/>
    <property type="molecule type" value="Genomic_DNA"/>
</dbReference>
<comment type="caution">
    <text evidence="2">The sequence shown here is derived from an EMBL/GenBank/DDBJ whole genome shotgun (WGS) entry which is preliminary data.</text>
</comment>
<keyword evidence="1" id="KW-0812">Transmembrane</keyword>
<organism evidence="2">
    <name type="scientific">hydrocarbon metagenome</name>
    <dbReference type="NCBI Taxonomy" id="938273"/>
    <lineage>
        <taxon>unclassified sequences</taxon>
        <taxon>metagenomes</taxon>
        <taxon>ecological metagenomes</taxon>
    </lineage>
</organism>
<proteinExistence type="predicted"/>
<protein>
    <submittedName>
        <fullName evidence="2">Uncharacterized protein</fullName>
    </submittedName>
</protein>
<gene>
    <name evidence="2" type="ORF">ASZ90_006859</name>
</gene>
<name>A0A0W8FR88_9ZZZZ</name>
<reference evidence="2" key="1">
    <citation type="journal article" date="2015" name="Proc. Natl. Acad. Sci. U.S.A.">
        <title>Networks of energetic and metabolic interactions define dynamics in microbial communities.</title>
        <authorList>
            <person name="Embree M."/>
            <person name="Liu J.K."/>
            <person name="Al-Bassam M.M."/>
            <person name="Zengler K."/>
        </authorList>
    </citation>
    <scope>NUCLEOTIDE SEQUENCE</scope>
</reference>
<evidence type="ECO:0000313" key="2">
    <source>
        <dbReference type="EMBL" id="KUG23355.1"/>
    </source>
</evidence>